<protein>
    <recommendedName>
        <fullName evidence="5">Segregation and condensation protein B</fullName>
    </recommendedName>
</protein>
<keyword evidence="3 5" id="KW-0159">Chromosome partition</keyword>
<name>A0A7W8M5K5_9FIRM</name>
<dbReference type="Proteomes" id="UP000543642">
    <property type="component" value="Unassembled WGS sequence"/>
</dbReference>
<dbReference type="HAMAP" id="MF_01804">
    <property type="entry name" value="ScpB"/>
    <property type="match status" value="1"/>
</dbReference>
<dbReference type="InterPro" id="IPR036390">
    <property type="entry name" value="WH_DNA-bd_sf"/>
</dbReference>
<dbReference type="Pfam" id="PF04079">
    <property type="entry name" value="SMC_ScpB"/>
    <property type="match status" value="1"/>
</dbReference>
<dbReference type="AlphaFoldDB" id="A0A7W8M5K5"/>
<evidence type="ECO:0000313" key="6">
    <source>
        <dbReference type="EMBL" id="MBB5265150.1"/>
    </source>
</evidence>
<comment type="similarity">
    <text evidence="5">Belongs to the ScpB family.</text>
</comment>
<dbReference type="SUPFAM" id="SSF46785">
    <property type="entry name" value="Winged helix' DNA-binding domain"/>
    <property type="match status" value="2"/>
</dbReference>
<keyword evidence="2 5" id="KW-0132">Cell division</keyword>
<dbReference type="GO" id="GO:0051301">
    <property type="term" value="P:cell division"/>
    <property type="evidence" value="ECO:0007669"/>
    <property type="project" value="UniProtKB-KW"/>
</dbReference>
<evidence type="ECO:0000256" key="4">
    <source>
        <dbReference type="ARBA" id="ARBA00023306"/>
    </source>
</evidence>
<dbReference type="InterPro" id="IPR005234">
    <property type="entry name" value="ScpB_csome_segregation"/>
</dbReference>
<reference evidence="6 7" key="1">
    <citation type="submission" date="2020-08" db="EMBL/GenBank/DDBJ databases">
        <title>Genomic Encyclopedia of Type Strains, Phase IV (KMG-IV): sequencing the most valuable type-strain genomes for metagenomic binning, comparative biology and taxonomic classification.</title>
        <authorList>
            <person name="Goeker M."/>
        </authorList>
    </citation>
    <scope>NUCLEOTIDE SEQUENCE [LARGE SCALE GENOMIC DNA]</scope>
    <source>
        <strain evidence="6 7">DSM 106146</strain>
    </source>
</reference>
<evidence type="ECO:0000256" key="3">
    <source>
        <dbReference type="ARBA" id="ARBA00022829"/>
    </source>
</evidence>
<evidence type="ECO:0000256" key="1">
    <source>
        <dbReference type="ARBA" id="ARBA00022490"/>
    </source>
</evidence>
<dbReference type="EMBL" id="JACHFW010000009">
    <property type="protein sequence ID" value="MBB5265150.1"/>
    <property type="molecule type" value="Genomic_DNA"/>
</dbReference>
<dbReference type="NCBIfam" id="TIGR00281">
    <property type="entry name" value="SMC-Scp complex subunit ScpB"/>
    <property type="match status" value="1"/>
</dbReference>
<dbReference type="GO" id="GO:0051304">
    <property type="term" value="P:chromosome separation"/>
    <property type="evidence" value="ECO:0007669"/>
    <property type="project" value="InterPro"/>
</dbReference>
<dbReference type="PANTHER" id="PTHR34298:SF2">
    <property type="entry name" value="SEGREGATION AND CONDENSATION PROTEIN B"/>
    <property type="match status" value="1"/>
</dbReference>
<gene>
    <name evidence="5" type="primary">scpB</name>
    <name evidence="6" type="ORF">HNP82_002289</name>
</gene>
<dbReference type="RefSeq" id="WP_183774741.1">
    <property type="nucleotide sequence ID" value="NZ_CAWVEG010000122.1"/>
</dbReference>
<dbReference type="PANTHER" id="PTHR34298">
    <property type="entry name" value="SEGREGATION AND CONDENSATION PROTEIN B"/>
    <property type="match status" value="1"/>
</dbReference>
<keyword evidence="4 5" id="KW-0131">Cell cycle</keyword>
<dbReference type="GO" id="GO:0005737">
    <property type="term" value="C:cytoplasm"/>
    <property type="evidence" value="ECO:0007669"/>
    <property type="project" value="UniProtKB-SubCell"/>
</dbReference>
<sequence length="189" mass="21438">MEEAKASSVIEALLFTMGKAVPLKDIAAVLDADETTVRELICQMMDQYKEEHRGIQIIELEDAFQMCTAPEYYDYIIKLTHQPKKHTLSDAMLEVLSIIAYKQPVTRSMVEQIRGVNSDYAINRLLEYHLITEAGRLDAPGRPILFATTEDFLRTFGVRSKEELPVIDPVKVAEFKTEAEEEAALKIDT</sequence>
<dbReference type="Gene3D" id="1.10.10.10">
    <property type="entry name" value="Winged helix-like DNA-binding domain superfamily/Winged helix DNA-binding domain"/>
    <property type="match status" value="2"/>
</dbReference>
<proteinExistence type="inferred from homology"/>
<accession>A0A7W8M5K5</accession>
<comment type="subunit">
    <text evidence="5">Homodimer. Homodimerization may be required to stabilize the binding of ScpA to the Smc head domains. Component of a cohesin-like complex composed of ScpA, ScpB and the Smc homodimer, in which ScpA and ScpB bind to the head domain of Smc. The presence of the three proteins is required for the association of the complex with DNA.</text>
</comment>
<organism evidence="6 7">
    <name type="scientific">Catenibacillus scindens</name>
    <dbReference type="NCBI Taxonomy" id="673271"/>
    <lineage>
        <taxon>Bacteria</taxon>
        <taxon>Bacillati</taxon>
        <taxon>Bacillota</taxon>
        <taxon>Clostridia</taxon>
        <taxon>Lachnospirales</taxon>
        <taxon>Lachnospiraceae</taxon>
        <taxon>Catenibacillus</taxon>
    </lineage>
</organism>
<keyword evidence="1 5" id="KW-0963">Cytoplasm</keyword>
<dbReference type="InterPro" id="IPR036388">
    <property type="entry name" value="WH-like_DNA-bd_sf"/>
</dbReference>
<evidence type="ECO:0000256" key="2">
    <source>
        <dbReference type="ARBA" id="ARBA00022618"/>
    </source>
</evidence>
<comment type="function">
    <text evidence="5">Participates in chromosomal partition during cell division. May act via the formation of a condensin-like complex containing Smc and ScpA that pull DNA away from mid-cell into both cell halves.</text>
</comment>
<comment type="caution">
    <text evidence="6">The sequence shown here is derived from an EMBL/GenBank/DDBJ whole genome shotgun (WGS) entry which is preliminary data.</text>
</comment>
<evidence type="ECO:0000313" key="7">
    <source>
        <dbReference type="Proteomes" id="UP000543642"/>
    </source>
</evidence>
<evidence type="ECO:0000256" key="5">
    <source>
        <dbReference type="HAMAP-Rule" id="MF_01804"/>
    </source>
</evidence>
<dbReference type="GO" id="GO:0006260">
    <property type="term" value="P:DNA replication"/>
    <property type="evidence" value="ECO:0007669"/>
    <property type="project" value="UniProtKB-UniRule"/>
</dbReference>
<comment type="subcellular location">
    <subcellularLocation>
        <location evidence="5">Cytoplasm</location>
    </subcellularLocation>
    <text evidence="5">Associated with two foci at the outer edges of the nucleoid region in young cells, and at four foci within both cell halves in older cells.</text>
</comment>
<dbReference type="PIRSF" id="PIRSF019345">
    <property type="entry name" value="ScpB"/>
    <property type="match status" value="1"/>
</dbReference>
<keyword evidence="7" id="KW-1185">Reference proteome</keyword>